<reference evidence="12" key="3">
    <citation type="submission" date="2018-03" db="EMBL/GenBank/DDBJ databases">
        <authorList>
            <person name="Naushad S."/>
        </authorList>
    </citation>
    <scope>NUCLEOTIDE SEQUENCE</scope>
    <source>
        <strain evidence="12">SNUC 1409</strain>
    </source>
</reference>
<dbReference type="GO" id="GO:0016887">
    <property type="term" value="F:ATP hydrolysis activity"/>
    <property type="evidence" value="ECO:0007669"/>
    <property type="project" value="InterPro"/>
</dbReference>
<evidence type="ECO:0000313" key="15">
    <source>
        <dbReference type="Proteomes" id="UP000242547"/>
    </source>
</evidence>
<evidence type="ECO:0000256" key="4">
    <source>
        <dbReference type="ARBA" id="ARBA00022475"/>
    </source>
</evidence>
<dbReference type="OrthoDB" id="9802264at2"/>
<dbReference type="SUPFAM" id="SSF52540">
    <property type="entry name" value="P-loop containing nucleoside triphosphate hydrolases"/>
    <property type="match status" value="1"/>
</dbReference>
<dbReference type="EMBL" id="PYZI01000008">
    <property type="protein sequence ID" value="PTF13751.1"/>
    <property type="molecule type" value="Genomic_DNA"/>
</dbReference>
<evidence type="ECO:0000256" key="8">
    <source>
        <dbReference type="ARBA" id="ARBA00022967"/>
    </source>
</evidence>
<dbReference type="Gene3D" id="3.40.50.300">
    <property type="entry name" value="P-loop containing nucleotide triphosphate hydrolases"/>
    <property type="match status" value="1"/>
</dbReference>
<evidence type="ECO:0000256" key="7">
    <source>
        <dbReference type="ARBA" id="ARBA00022840"/>
    </source>
</evidence>
<accession>A0A2K4DNA2</accession>
<dbReference type="EMBL" id="PYZH01000006">
    <property type="protein sequence ID" value="PTF16523.1"/>
    <property type="molecule type" value="Genomic_DNA"/>
</dbReference>
<dbReference type="Proteomes" id="UP000243350">
    <property type="component" value="Unassembled WGS sequence"/>
</dbReference>
<dbReference type="InterPro" id="IPR050388">
    <property type="entry name" value="ABC_Ni/Peptide_Import"/>
</dbReference>
<dbReference type="PROSITE" id="PS50893">
    <property type="entry name" value="ABC_TRANSPORTER_2"/>
    <property type="match status" value="1"/>
</dbReference>
<reference evidence="14 15" key="1">
    <citation type="journal article" date="2016" name="Front. Microbiol.">
        <title>Comprehensive Phylogenetic Analysis of Bovine Non-aureus Staphylococci Species Based on Whole-Genome Sequencing.</title>
        <authorList>
            <person name="Naushad S."/>
            <person name="Barkema H.W."/>
            <person name="Luby C."/>
            <person name="Condas L.A."/>
            <person name="Nobrega D.B."/>
            <person name="Carson D.A."/>
            <person name="De Buck J."/>
        </authorList>
    </citation>
    <scope>NUCLEOTIDE SEQUENCE [LARGE SCALE GENOMIC DNA]</scope>
    <source>
        <strain evidence="12 14">SNUC 1409</strain>
        <strain evidence="13 16">SNUC 4143</strain>
        <strain evidence="11 15">SNUC 761</strain>
    </source>
</reference>
<dbReference type="Proteomes" id="UP000242547">
    <property type="component" value="Unassembled WGS sequence"/>
</dbReference>
<evidence type="ECO:0000313" key="12">
    <source>
        <dbReference type="EMBL" id="PTF13751.1"/>
    </source>
</evidence>
<comment type="caution">
    <text evidence="13">The sequence shown here is derived from an EMBL/GenBank/DDBJ whole genome shotgun (WGS) entry which is preliminary data.</text>
</comment>
<dbReference type="InterPro" id="IPR003593">
    <property type="entry name" value="AAA+_ATPase"/>
</dbReference>
<name>A0A2K4DNA2_9STAP</name>
<keyword evidence="3" id="KW-0813">Transport</keyword>
<dbReference type="GO" id="GO:0005886">
    <property type="term" value="C:plasma membrane"/>
    <property type="evidence" value="ECO:0007669"/>
    <property type="project" value="UniProtKB-SubCell"/>
</dbReference>
<evidence type="ECO:0000256" key="5">
    <source>
        <dbReference type="ARBA" id="ARBA00022519"/>
    </source>
</evidence>
<evidence type="ECO:0000256" key="6">
    <source>
        <dbReference type="ARBA" id="ARBA00022741"/>
    </source>
</evidence>
<protein>
    <submittedName>
        <fullName evidence="13">ABC transporter ATP-binding protein</fullName>
    </submittedName>
</protein>
<evidence type="ECO:0000256" key="9">
    <source>
        <dbReference type="ARBA" id="ARBA00023136"/>
    </source>
</evidence>
<dbReference type="PANTHER" id="PTHR43297">
    <property type="entry name" value="OLIGOPEPTIDE TRANSPORT ATP-BINDING PROTEIN APPD"/>
    <property type="match status" value="1"/>
</dbReference>
<feature type="domain" description="ABC transporter" evidence="10">
    <location>
        <begin position="15"/>
        <end position="245"/>
    </location>
</feature>
<keyword evidence="8" id="KW-1278">Translocase</keyword>
<evidence type="ECO:0000313" key="14">
    <source>
        <dbReference type="Proteomes" id="UP000242088"/>
    </source>
</evidence>
<dbReference type="GeneID" id="48886798"/>
<organism evidence="13 16">
    <name type="scientific">Staphylococcus devriesei</name>
    <dbReference type="NCBI Taxonomy" id="586733"/>
    <lineage>
        <taxon>Bacteria</taxon>
        <taxon>Bacillati</taxon>
        <taxon>Bacillota</taxon>
        <taxon>Bacilli</taxon>
        <taxon>Bacillales</taxon>
        <taxon>Staphylococcaceae</taxon>
        <taxon>Staphylococcus</taxon>
    </lineage>
</organism>
<comment type="subcellular location">
    <subcellularLocation>
        <location evidence="1">Cell membrane</location>
        <topology evidence="1">Peripheral membrane protein</topology>
    </subcellularLocation>
</comment>
<dbReference type="AlphaFoldDB" id="A0A2K4DNA2"/>
<dbReference type="Pfam" id="PF00005">
    <property type="entry name" value="ABC_tran"/>
    <property type="match status" value="1"/>
</dbReference>
<gene>
    <name evidence="11" type="ORF">BUY44_01860</name>
    <name evidence="12" type="ORF">BUY47_07895</name>
    <name evidence="13" type="ORF">BUY48_01725</name>
</gene>
<evidence type="ECO:0000259" key="10">
    <source>
        <dbReference type="PROSITE" id="PS50893"/>
    </source>
</evidence>
<keyword evidence="7 13" id="KW-0067">ATP-binding</keyword>
<dbReference type="PROSITE" id="PS00211">
    <property type="entry name" value="ABC_TRANSPORTER_1"/>
    <property type="match status" value="1"/>
</dbReference>
<keyword evidence="4" id="KW-1003">Cell membrane</keyword>
<evidence type="ECO:0000256" key="1">
    <source>
        <dbReference type="ARBA" id="ARBA00004202"/>
    </source>
</evidence>
<evidence type="ECO:0000256" key="3">
    <source>
        <dbReference type="ARBA" id="ARBA00022448"/>
    </source>
</evidence>
<keyword evidence="6" id="KW-0547">Nucleotide-binding</keyword>
<dbReference type="GO" id="GO:0005524">
    <property type="term" value="F:ATP binding"/>
    <property type="evidence" value="ECO:0007669"/>
    <property type="project" value="UniProtKB-KW"/>
</dbReference>
<evidence type="ECO:0000313" key="13">
    <source>
        <dbReference type="EMBL" id="PTF16523.1"/>
    </source>
</evidence>
<dbReference type="RefSeq" id="WP_103166619.1">
    <property type="nucleotide sequence ID" value="NZ_CP130489.1"/>
</dbReference>
<dbReference type="InterPro" id="IPR017871">
    <property type="entry name" value="ABC_transporter-like_CS"/>
</dbReference>
<sequence>MSDYKQKVNTLNEILNVQQLSVFEHNRQLLHELSLQVVQGAFHCIIGESGSGKSLLTRTILGMRRSNLTYQGTIDFDLTKADAVFQDVQSNMFQNVRLEKHFQYLHEVSHSDLTWTAQKSEILTMMERLGLAKGEQLLKRYPFELSGGMAQRIAFIMSLIRRPDYLILDEPTSALDRDNNRKFMDYLSEVMRRRQMTVIFVTHDLNLVKAHATHISIVKDGNIIETGEATRILEHPHHAYTEQLISIASRRQGYASS</sequence>
<keyword evidence="5" id="KW-0997">Cell inner membrane</keyword>
<proteinExistence type="inferred from homology"/>
<reference evidence="13" key="2">
    <citation type="submission" date="2018-03" db="EMBL/GenBank/DDBJ databases">
        <authorList>
            <person name="Keele B.F."/>
        </authorList>
    </citation>
    <scope>NUCLEOTIDE SEQUENCE</scope>
    <source>
        <strain evidence="13">SNUC 4143</strain>
        <strain evidence="11">SNUC 761</strain>
    </source>
</reference>
<dbReference type="EMBL" id="PYZL01000006">
    <property type="protein sequence ID" value="PTE74378.1"/>
    <property type="molecule type" value="Genomic_DNA"/>
</dbReference>
<keyword evidence="14" id="KW-1185">Reference proteome</keyword>
<dbReference type="Proteomes" id="UP000242088">
    <property type="component" value="Unassembled WGS sequence"/>
</dbReference>
<dbReference type="InterPro" id="IPR003439">
    <property type="entry name" value="ABC_transporter-like_ATP-bd"/>
</dbReference>
<dbReference type="PANTHER" id="PTHR43297:SF14">
    <property type="entry name" value="ATPASE AAA-TYPE CORE DOMAIN-CONTAINING PROTEIN"/>
    <property type="match status" value="1"/>
</dbReference>
<evidence type="ECO:0000313" key="11">
    <source>
        <dbReference type="EMBL" id="PTE74378.1"/>
    </source>
</evidence>
<evidence type="ECO:0000313" key="16">
    <source>
        <dbReference type="Proteomes" id="UP000243350"/>
    </source>
</evidence>
<dbReference type="InterPro" id="IPR027417">
    <property type="entry name" value="P-loop_NTPase"/>
</dbReference>
<comment type="similarity">
    <text evidence="2">Belongs to the ABC transporter superfamily.</text>
</comment>
<dbReference type="SMART" id="SM00382">
    <property type="entry name" value="AAA"/>
    <property type="match status" value="1"/>
</dbReference>
<evidence type="ECO:0000256" key="2">
    <source>
        <dbReference type="ARBA" id="ARBA00005417"/>
    </source>
</evidence>
<keyword evidence="9" id="KW-0472">Membrane</keyword>